<name>A0A2U1AGT7_9BACT</name>
<dbReference type="Proteomes" id="UP000245466">
    <property type="component" value="Unassembled WGS sequence"/>
</dbReference>
<sequence>MVDKAYLGMPIEEFKRVYKEGKFIEEPVHEYGVDGESMGLKVVENGEPVLFVWTFEGDDKVSGITVLSPKVTVDSTIYVGATASDFFKRNPSAEFEVHMIDERFELGYVKGKNYTVEFLTTDSTRVGNYEYGDSQPKFLRLKRPDAKIDRITIENK</sequence>
<protein>
    <submittedName>
        <fullName evidence="1">Uncharacterized protein</fullName>
    </submittedName>
</protein>
<reference evidence="1 2" key="1">
    <citation type="submission" date="2018-04" db="EMBL/GenBank/DDBJ databases">
        <title>Genomic Encyclopedia of Type Strains, Phase IV (KMG-IV): sequencing the most valuable type-strain genomes for metagenomic binning, comparative biology and taxonomic classification.</title>
        <authorList>
            <person name="Goeker M."/>
        </authorList>
    </citation>
    <scope>NUCLEOTIDE SEQUENCE [LARGE SCALE GENOMIC DNA]</scope>
    <source>
        <strain evidence="1 2">DSM 100231</strain>
    </source>
</reference>
<dbReference type="EMBL" id="QEKI01000035">
    <property type="protein sequence ID" value="PVY35591.1"/>
    <property type="molecule type" value="Genomic_DNA"/>
</dbReference>
<accession>A0A2U1AGT7</accession>
<dbReference type="AlphaFoldDB" id="A0A2U1AGT7"/>
<proteinExistence type="predicted"/>
<organism evidence="1 2">
    <name type="scientific">Pontibacter virosus</name>
    <dbReference type="NCBI Taxonomy" id="1765052"/>
    <lineage>
        <taxon>Bacteria</taxon>
        <taxon>Pseudomonadati</taxon>
        <taxon>Bacteroidota</taxon>
        <taxon>Cytophagia</taxon>
        <taxon>Cytophagales</taxon>
        <taxon>Hymenobacteraceae</taxon>
        <taxon>Pontibacter</taxon>
    </lineage>
</organism>
<keyword evidence="2" id="KW-1185">Reference proteome</keyword>
<evidence type="ECO:0000313" key="1">
    <source>
        <dbReference type="EMBL" id="PVY35591.1"/>
    </source>
</evidence>
<comment type="caution">
    <text evidence="1">The sequence shown here is derived from an EMBL/GenBank/DDBJ whole genome shotgun (WGS) entry which is preliminary data.</text>
</comment>
<evidence type="ECO:0000313" key="2">
    <source>
        <dbReference type="Proteomes" id="UP000245466"/>
    </source>
</evidence>
<gene>
    <name evidence="1" type="ORF">C8E01_1353</name>
</gene>